<dbReference type="GO" id="GO:0000324">
    <property type="term" value="C:fungal-type vacuole"/>
    <property type="evidence" value="ECO:0007669"/>
    <property type="project" value="TreeGrafter"/>
</dbReference>
<proteinExistence type="predicted"/>
<feature type="transmembrane region" description="Helical" evidence="6">
    <location>
        <begin position="28"/>
        <end position="48"/>
    </location>
</feature>
<keyword evidence="8" id="KW-1185">Reference proteome</keyword>
<gene>
    <name evidence="7" type="ORF">AC578_10755</name>
</gene>
<feature type="region of interest" description="Disordered" evidence="5">
    <location>
        <begin position="286"/>
        <end position="306"/>
    </location>
</feature>
<evidence type="ECO:0000256" key="5">
    <source>
        <dbReference type="SAM" id="MobiDB-lite"/>
    </source>
</evidence>
<dbReference type="OrthoDB" id="4521223at2759"/>
<comment type="caution">
    <text evidence="7">The sequence shown here is derived from an EMBL/GenBank/DDBJ whole genome shotgun (WGS) entry which is preliminary data.</text>
</comment>
<evidence type="ECO:0000256" key="3">
    <source>
        <dbReference type="ARBA" id="ARBA00022989"/>
    </source>
</evidence>
<dbReference type="AlphaFoldDB" id="A0A139GZT3"/>
<dbReference type="GO" id="GO:0005886">
    <property type="term" value="C:plasma membrane"/>
    <property type="evidence" value="ECO:0007669"/>
    <property type="project" value="TreeGrafter"/>
</dbReference>
<sequence length="306" mass="33364">MSNPFENCTEVTPSCPVEATTYGYYPNLAGNSLLLSIFALCTISQLLLALRFRILAFSTIVSLASLSETIGYTGRILMHKNPWSDTAFKIQIVCLILAPSFLAAGIYLTLKHIVMALGPDKSRLQPNLYPKIFITCDAVSIVMQAIGGGVASAGQGKRVINIGNSIMISGIAVQVATMGLCLFLALDFAVALGRSRRLRSEALGRYVSTSMKAFRMYLGAFCLAFVMIFVRCIYRLPEMAGGWGNALMRNEKEFLVLDGAMIAIATVLMTVAHPGIFFPAMRNKTDKKGEVKDSELSTPEEMSERD</sequence>
<evidence type="ECO:0000313" key="7">
    <source>
        <dbReference type="EMBL" id="KXS95726.1"/>
    </source>
</evidence>
<name>A0A139GZT3_9PEZI</name>
<evidence type="ECO:0000256" key="4">
    <source>
        <dbReference type="ARBA" id="ARBA00023136"/>
    </source>
</evidence>
<dbReference type="PANTHER" id="PTHR31465">
    <property type="entry name" value="PROTEIN RTA1-RELATED"/>
    <property type="match status" value="1"/>
</dbReference>
<feature type="transmembrane region" description="Helical" evidence="6">
    <location>
        <begin position="90"/>
        <end position="110"/>
    </location>
</feature>
<feature type="transmembrane region" description="Helical" evidence="6">
    <location>
        <begin position="55"/>
        <end position="78"/>
    </location>
</feature>
<protein>
    <recommendedName>
        <fullName evidence="9">RTA1 domain protein</fullName>
    </recommendedName>
</protein>
<reference evidence="7 8" key="1">
    <citation type="submission" date="2015-07" db="EMBL/GenBank/DDBJ databases">
        <title>Comparative genomics of the Sigatoka disease complex on banana suggests a link between parallel evolutionary changes in Pseudocercospora fijiensis and Pseudocercospora eumusae and increased virulence on the banana host.</title>
        <authorList>
            <person name="Chang T.-C."/>
            <person name="Salvucci A."/>
            <person name="Crous P.W."/>
            <person name="Stergiopoulos I."/>
        </authorList>
    </citation>
    <scope>NUCLEOTIDE SEQUENCE [LARGE SCALE GENOMIC DNA]</scope>
    <source>
        <strain evidence="7 8">CBS 114824</strain>
    </source>
</reference>
<dbReference type="STRING" id="321146.A0A139GZT3"/>
<feature type="transmembrane region" description="Helical" evidence="6">
    <location>
        <begin position="131"/>
        <end position="154"/>
    </location>
</feature>
<evidence type="ECO:0000256" key="1">
    <source>
        <dbReference type="ARBA" id="ARBA00004141"/>
    </source>
</evidence>
<accession>A0A139GZT3</accession>
<feature type="transmembrane region" description="Helical" evidence="6">
    <location>
        <begin position="214"/>
        <end position="234"/>
    </location>
</feature>
<dbReference type="Proteomes" id="UP000070133">
    <property type="component" value="Unassembled WGS sequence"/>
</dbReference>
<dbReference type="InterPro" id="IPR007568">
    <property type="entry name" value="RTA1"/>
</dbReference>
<dbReference type="Pfam" id="PF04479">
    <property type="entry name" value="RTA1"/>
    <property type="match status" value="1"/>
</dbReference>
<keyword evidence="4 6" id="KW-0472">Membrane</keyword>
<comment type="subcellular location">
    <subcellularLocation>
        <location evidence="1">Membrane</location>
        <topology evidence="1">Multi-pass membrane protein</topology>
    </subcellularLocation>
</comment>
<evidence type="ECO:0000256" key="6">
    <source>
        <dbReference type="SAM" id="Phobius"/>
    </source>
</evidence>
<keyword evidence="3 6" id="KW-1133">Transmembrane helix</keyword>
<evidence type="ECO:0008006" key="9">
    <source>
        <dbReference type="Google" id="ProtNLM"/>
    </source>
</evidence>
<dbReference type="EMBL" id="LFZN01000203">
    <property type="protein sequence ID" value="KXS95726.1"/>
    <property type="molecule type" value="Genomic_DNA"/>
</dbReference>
<organism evidence="7 8">
    <name type="scientific">Pseudocercospora eumusae</name>
    <dbReference type="NCBI Taxonomy" id="321146"/>
    <lineage>
        <taxon>Eukaryota</taxon>
        <taxon>Fungi</taxon>
        <taxon>Dikarya</taxon>
        <taxon>Ascomycota</taxon>
        <taxon>Pezizomycotina</taxon>
        <taxon>Dothideomycetes</taxon>
        <taxon>Dothideomycetidae</taxon>
        <taxon>Mycosphaerellales</taxon>
        <taxon>Mycosphaerellaceae</taxon>
        <taxon>Pseudocercospora</taxon>
    </lineage>
</organism>
<feature type="transmembrane region" description="Helical" evidence="6">
    <location>
        <begin position="254"/>
        <end position="278"/>
    </location>
</feature>
<feature type="transmembrane region" description="Helical" evidence="6">
    <location>
        <begin position="166"/>
        <end position="193"/>
    </location>
</feature>
<dbReference type="PANTHER" id="PTHR31465:SF8">
    <property type="entry name" value="DOMAIN PROTEIN, PUTATIVE (AFU_ORTHOLOGUE AFUA_6G14140)-RELATED"/>
    <property type="match status" value="1"/>
</dbReference>
<feature type="compositionally biased region" description="Basic and acidic residues" evidence="5">
    <location>
        <begin position="286"/>
        <end position="295"/>
    </location>
</feature>
<evidence type="ECO:0000313" key="8">
    <source>
        <dbReference type="Proteomes" id="UP000070133"/>
    </source>
</evidence>
<evidence type="ECO:0000256" key="2">
    <source>
        <dbReference type="ARBA" id="ARBA00022692"/>
    </source>
</evidence>
<keyword evidence="2 6" id="KW-0812">Transmembrane</keyword>